<dbReference type="InterPro" id="IPR050640">
    <property type="entry name" value="Bact_2-comp_sensor_kinase"/>
</dbReference>
<dbReference type="PROSITE" id="PS50885">
    <property type="entry name" value="HAMP"/>
    <property type="match status" value="1"/>
</dbReference>
<dbReference type="InterPro" id="IPR036890">
    <property type="entry name" value="HATPase_C_sf"/>
</dbReference>
<dbReference type="PANTHER" id="PTHR34220">
    <property type="entry name" value="SENSOR HISTIDINE KINASE YPDA"/>
    <property type="match status" value="1"/>
</dbReference>
<keyword evidence="7" id="KW-1133">Transmembrane helix</keyword>
<feature type="transmembrane region" description="Helical" evidence="7">
    <location>
        <begin position="306"/>
        <end position="326"/>
    </location>
</feature>
<dbReference type="Proteomes" id="UP000426246">
    <property type="component" value="Chromosome"/>
</dbReference>
<dbReference type="CDD" id="cd06225">
    <property type="entry name" value="HAMP"/>
    <property type="match status" value="1"/>
</dbReference>
<evidence type="ECO:0000313" key="9">
    <source>
        <dbReference type="EMBL" id="QGQ98313.1"/>
    </source>
</evidence>
<evidence type="ECO:0000256" key="7">
    <source>
        <dbReference type="SAM" id="Phobius"/>
    </source>
</evidence>
<dbReference type="Pfam" id="PF02518">
    <property type="entry name" value="HATPase_c"/>
    <property type="match status" value="1"/>
</dbReference>
<evidence type="ECO:0000256" key="6">
    <source>
        <dbReference type="ARBA" id="ARBA00023136"/>
    </source>
</evidence>
<sequence>MKKLLTGFRQRLTSSIQFRLTIYFIIILMPLIFISLYANYKSKQILEGQISERSKNAMMSSLDNMDVTMQSLRDLAILISSDQDLSQMLNNLEQSPLSAESVYGSVELLTRITNINNVNSILTQTAIFQTNMHMLFTSTYGWKSIDDYSKQDWFRRVKNANGKNILYSPVKDEAQGSFELNSVFNVNNLVLMRSMDIFNSVKKGNVLMLSVPKEKLLNFAKKLSDFKDSEIYLYDENQQLLISTATNDSKIPLGELTSGKSSMIRIAGSKQSTFIIKVTSEESHWSLVMTQPESEVFKQTKQLQTFTLLIIVISCFLAMGISWVVYSGISAPIRGLSYGMKQLRLGNLSMRLDNHRSDELGYLTETFNLMAEQQRYLVHDIYEKELRLAQTELNFLQSQINPHFLYNTLDSIYWMSKNYDADDIGDVVLNLSKFFRLSLSKGRDTFSLSETMEHLSYYIHIQEIRFGDKINFQVELDPEVSSFQLLKFLLQPLVENAVIHGLEKKQHGGVLHIQAYLEMDRLKLEISDNGVGIESGRLVYIREQLAIERKDSVAYVKSDDLFALRNVQRRIQIYYGAEAELQIHSEALTGTKVIIYLPFQQPIDKQQEETE</sequence>
<dbReference type="PANTHER" id="PTHR34220:SF7">
    <property type="entry name" value="SENSOR HISTIDINE KINASE YPDA"/>
    <property type="match status" value="1"/>
</dbReference>
<keyword evidence="3" id="KW-0597">Phosphoprotein</keyword>
<evidence type="ECO:0000256" key="1">
    <source>
        <dbReference type="ARBA" id="ARBA00004651"/>
    </source>
</evidence>
<keyword evidence="2" id="KW-1003">Cell membrane</keyword>
<dbReference type="AlphaFoldDB" id="A0A6B8RS77"/>
<dbReference type="Gene3D" id="6.10.340.10">
    <property type="match status" value="1"/>
</dbReference>
<evidence type="ECO:0000256" key="5">
    <source>
        <dbReference type="ARBA" id="ARBA00022777"/>
    </source>
</evidence>
<name>A0A6B8RS77_9BACL</name>
<dbReference type="KEGG" id="ppsc:EHS13_27230"/>
<dbReference type="EMBL" id="CP034235">
    <property type="protein sequence ID" value="QGQ98313.1"/>
    <property type="molecule type" value="Genomic_DNA"/>
</dbReference>
<keyword evidence="6 7" id="KW-0472">Membrane</keyword>
<reference evidence="10" key="1">
    <citation type="submission" date="2018-11" db="EMBL/GenBank/DDBJ databases">
        <title>Complete genome sequence of Paenibacillus sp. ML311-T8.</title>
        <authorList>
            <person name="Nam Y.-D."/>
            <person name="Kang J."/>
            <person name="Chung W.-H."/>
            <person name="Park Y.S."/>
        </authorList>
    </citation>
    <scope>NUCLEOTIDE SEQUENCE [LARGE SCALE GENOMIC DNA]</scope>
    <source>
        <strain evidence="10">ML311-T8</strain>
    </source>
</reference>
<dbReference type="InterPro" id="IPR003594">
    <property type="entry name" value="HATPase_dom"/>
</dbReference>
<comment type="subcellular location">
    <subcellularLocation>
        <location evidence="1">Cell membrane</location>
        <topology evidence="1">Multi-pass membrane protein</topology>
    </subcellularLocation>
</comment>
<dbReference type="Pfam" id="PF00672">
    <property type="entry name" value="HAMP"/>
    <property type="match status" value="1"/>
</dbReference>
<dbReference type="InterPro" id="IPR010559">
    <property type="entry name" value="Sig_transdc_His_kin_internal"/>
</dbReference>
<feature type="domain" description="HAMP" evidence="8">
    <location>
        <begin position="327"/>
        <end position="379"/>
    </location>
</feature>
<dbReference type="SUPFAM" id="SSF158472">
    <property type="entry name" value="HAMP domain-like"/>
    <property type="match status" value="1"/>
</dbReference>
<dbReference type="InterPro" id="IPR003660">
    <property type="entry name" value="HAMP_dom"/>
</dbReference>
<dbReference type="SUPFAM" id="SSF55874">
    <property type="entry name" value="ATPase domain of HSP90 chaperone/DNA topoisomerase II/histidine kinase"/>
    <property type="match status" value="1"/>
</dbReference>
<dbReference type="RefSeq" id="WP_155703416.1">
    <property type="nucleotide sequence ID" value="NZ_CP034235.1"/>
</dbReference>
<organism evidence="9 10">
    <name type="scientific">Paenibacillus psychroresistens</name>
    <dbReference type="NCBI Taxonomy" id="1778678"/>
    <lineage>
        <taxon>Bacteria</taxon>
        <taxon>Bacillati</taxon>
        <taxon>Bacillota</taxon>
        <taxon>Bacilli</taxon>
        <taxon>Bacillales</taxon>
        <taxon>Paenibacillaceae</taxon>
        <taxon>Paenibacillus</taxon>
    </lineage>
</organism>
<gene>
    <name evidence="9" type="ORF">EHS13_27230</name>
</gene>
<protein>
    <submittedName>
        <fullName evidence="9">Sensor histidine kinase</fullName>
    </submittedName>
</protein>
<evidence type="ECO:0000313" key="10">
    <source>
        <dbReference type="Proteomes" id="UP000426246"/>
    </source>
</evidence>
<evidence type="ECO:0000256" key="4">
    <source>
        <dbReference type="ARBA" id="ARBA00022679"/>
    </source>
</evidence>
<keyword evidence="10" id="KW-1185">Reference proteome</keyword>
<keyword evidence="5 9" id="KW-0418">Kinase</keyword>
<dbReference type="Gene3D" id="3.30.565.10">
    <property type="entry name" value="Histidine kinase-like ATPase, C-terminal domain"/>
    <property type="match status" value="1"/>
</dbReference>
<evidence type="ECO:0000259" key="8">
    <source>
        <dbReference type="PROSITE" id="PS50885"/>
    </source>
</evidence>
<dbReference type="GO" id="GO:0005886">
    <property type="term" value="C:plasma membrane"/>
    <property type="evidence" value="ECO:0007669"/>
    <property type="project" value="UniProtKB-SubCell"/>
</dbReference>
<keyword evidence="4" id="KW-0808">Transferase</keyword>
<feature type="transmembrane region" description="Helical" evidence="7">
    <location>
        <begin position="20"/>
        <end position="40"/>
    </location>
</feature>
<dbReference type="GO" id="GO:0000155">
    <property type="term" value="F:phosphorelay sensor kinase activity"/>
    <property type="evidence" value="ECO:0007669"/>
    <property type="project" value="InterPro"/>
</dbReference>
<dbReference type="SMART" id="SM00304">
    <property type="entry name" value="HAMP"/>
    <property type="match status" value="1"/>
</dbReference>
<keyword evidence="7" id="KW-0812">Transmembrane</keyword>
<evidence type="ECO:0000256" key="2">
    <source>
        <dbReference type="ARBA" id="ARBA00022475"/>
    </source>
</evidence>
<accession>A0A6B8RS77</accession>
<evidence type="ECO:0000256" key="3">
    <source>
        <dbReference type="ARBA" id="ARBA00022553"/>
    </source>
</evidence>
<dbReference type="Pfam" id="PF06580">
    <property type="entry name" value="His_kinase"/>
    <property type="match status" value="1"/>
</dbReference>
<dbReference type="OrthoDB" id="9776552at2"/>
<proteinExistence type="predicted"/>